<feature type="compositionally biased region" description="Gly residues" evidence="1">
    <location>
        <begin position="45"/>
        <end position="57"/>
    </location>
</feature>
<accession>A0ABQ4UT75</accession>
<feature type="compositionally biased region" description="Low complexity" evidence="1">
    <location>
        <begin position="34"/>
        <end position="44"/>
    </location>
</feature>
<feature type="chain" id="PRO_5045040725" evidence="2">
    <location>
        <begin position="24"/>
        <end position="141"/>
    </location>
</feature>
<feature type="compositionally biased region" description="Pro residues" evidence="1">
    <location>
        <begin position="74"/>
        <end position="93"/>
    </location>
</feature>
<dbReference type="RefSeq" id="WP_137830122.1">
    <property type="nucleotide sequence ID" value="NZ_BPRE01000005.1"/>
</dbReference>
<dbReference type="Proteomes" id="UP001055093">
    <property type="component" value="Unassembled WGS sequence"/>
</dbReference>
<name>A0ABQ4UT75_9HYPH</name>
<dbReference type="PROSITE" id="PS51257">
    <property type="entry name" value="PROKAR_LIPOPROTEIN"/>
    <property type="match status" value="1"/>
</dbReference>
<dbReference type="EMBL" id="BPRE01000005">
    <property type="protein sequence ID" value="GJE75447.1"/>
    <property type="molecule type" value="Genomic_DNA"/>
</dbReference>
<feature type="region of interest" description="Disordered" evidence="1">
    <location>
        <begin position="29"/>
        <end position="99"/>
    </location>
</feature>
<sequence length="141" mass="14988">MRRGLPALGAVLIFSCAIGPAAAQSWHGDEPAYRSRYAPGSSSGYPGGYRSGYGHEVGPGYRTGYEYDDGYGPPRRPAPPPAYDGRKPPPPPARVRRYDGDPRASLCVTPRGNCSTWVAPYDSPCACDIPGFGVKRGAVRG</sequence>
<keyword evidence="2" id="KW-0732">Signal</keyword>
<evidence type="ECO:0000313" key="3">
    <source>
        <dbReference type="EMBL" id="GJE75447.1"/>
    </source>
</evidence>
<proteinExistence type="predicted"/>
<comment type="caution">
    <text evidence="3">The sequence shown here is derived from an EMBL/GenBank/DDBJ whole genome shotgun (WGS) entry which is preliminary data.</text>
</comment>
<reference evidence="3" key="2">
    <citation type="submission" date="2021-08" db="EMBL/GenBank/DDBJ databases">
        <authorList>
            <person name="Tani A."/>
            <person name="Ola A."/>
            <person name="Ogura Y."/>
            <person name="Katsura K."/>
            <person name="Hayashi T."/>
        </authorList>
    </citation>
    <scope>NUCLEOTIDE SEQUENCE</scope>
    <source>
        <strain evidence="3">DSM 14458</strain>
    </source>
</reference>
<keyword evidence="4" id="KW-1185">Reference proteome</keyword>
<evidence type="ECO:0000256" key="2">
    <source>
        <dbReference type="SAM" id="SignalP"/>
    </source>
</evidence>
<evidence type="ECO:0000256" key="1">
    <source>
        <dbReference type="SAM" id="MobiDB-lite"/>
    </source>
</evidence>
<protein>
    <submittedName>
        <fullName evidence="3">Uncharacterized protein</fullName>
    </submittedName>
</protein>
<organism evidence="3 4">
    <name type="scientific">Methylorubrum suomiense</name>
    <dbReference type="NCBI Taxonomy" id="144191"/>
    <lineage>
        <taxon>Bacteria</taxon>
        <taxon>Pseudomonadati</taxon>
        <taxon>Pseudomonadota</taxon>
        <taxon>Alphaproteobacteria</taxon>
        <taxon>Hyphomicrobiales</taxon>
        <taxon>Methylobacteriaceae</taxon>
        <taxon>Methylorubrum</taxon>
    </lineage>
</organism>
<feature type="signal peptide" evidence="2">
    <location>
        <begin position="1"/>
        <end position="23"/>
    </location>
</feature>
<reference evidence="3" key="1">
    <citation type="journal article" date="2021" name="Front. Microbiol.">
        <title>Comprehensive Comparative Genomics and Phenotyping of Methylobacterium Species.</title>
        <authorList>
            <person name="Alessa O."/>
            <person name="Ogura Y."/>
            <person name="Fujitani Y."/>
            <person name="Takami H."/>
            <person name="Hayashi T."/>
            <person name="Sahin N."/>
            <person name="Tani A."/>
        </authorList>
    </citation>
    <scope>NUCLEOTIDE SEQUENCE</scope>
    <source>
        <strain evidence="3">DSM 14458</strain>
    </source>
</reference>
<evidence type="ECO:0000313" key="4">
    <source>
        <dbReference type="Proteomes" id="UP001055093"/>
    </source>
</evidence>
<gene>
    <name evidence="3" type="ORF">BGCPKDLD_2031</name>
</gene>